<protein>
    <submittedName>
        <fullName evidence="2">DUF190 domain-containing protein</fullName>
    </submittedName>
</protein>
<dbReference type="InterPro" id="IPR011322">
    <property type="entry name" value="N-reg_PII-like_a/b"/>
</dbReference>
<organism evidence="2 3">
    <name type="scientific">Brasilonema sennae CENA114</name>
    <dbReference type="NCBI Taxonomy" id="415709"/>
    <lineage>
        <taxon>Bacteria</taxon>
        <taxon>Bacillati</taxon>
        <taxon>Cyanobacteriota</taxon>
        <taxon>Cyanophyceae</taxon>
        <taxon>Nostocales</taxon>
        <taxon>Scytonemataceae</taxon>
        <taxon>Brasilonema</taxon>
        <taxon>Bromeliae group (in: Brasilonema)</taxon>
    </lineage>
</organism>
<evidence type="ECO:0000313" key="3">
    <source>
        <dbReference type="Proteomes" id="UP000503129"/>
    </source>
</evidence>
<keyword evidence="2" id="KW-0614">Plasmid</keyword>
<dbReference type="InterPro" id="IPR003793">
    <property type="entry name" value="UPF0166"/>
</dbReference>
<geneLocation type="plasmid" evidence="3">
    <name>pboct1</name>
</geneLocation>
<evidence type="ECO:0000256" key="1">
    <source>
        <dbReference type="ARBA" id="ARBA00010554"/>
    </source>
</evidence>
<dbReference type="PANTHER" id="PTHR35983">
    <property type="entry name" value="UPF0166 PROTEIN TM_0021"/>
    <property type="match status" value="1"/>
</dbReference>
<gene>
    <name evidence="2" type="ORF">DP114_33055</name>
</gene>
<dbReference type="AlphaFoldDB" id="A0A856MTY5"/>
<dbReference type="SUPFAM" id="SSF54913">
    <property type="entry name" value="GlnB-like"/>
    <property type="match status" value="1"/>
</dbReference>
<proteinExistence type="inferred from homology"/>
<dbReference type="Gene3D" id="3.30.70.120">
    <property type="match status" value="1"/>
</dbReference>
<dbReference type="RefSeq" id="WP_169263245.1">
    <property type="nucleotide sequence ID" value="NZ_CAWOXK010000002.1"/>
</dbReference>
<name>A0A856MTY5_9CYAN</name>
<keyword evidence="3" id="KW-1185">Reference proteome</keyword>
<reference evidence="2 3" key="1">
    <citation type="submission" date="2018-06" db="EMBL/GenBank/DDBJ databases">
        <title>Comparative genomics of Brasilonema spp. strains.</title>
        <authorList>
            <person name="Alvarenga D.O."/>
            <person name="Fiore M.F."/>
            <person name="Varani A.M."/>
        </authorList>
    </citation>
    <scope>NUCLEOTIDE SEQUENCE [LARGE SCALE GENOMIC DNA]</scope>
    <source>
        <strain evidence="2 3">CENA114</strain>
        <plasmid evidence="3">pboct1</plasmid>
    </source>
</reference>
<accession>A0A856MTY5</accession>
<comment type="similarity">
    <text evidence="1">Belongs to the UPF0166 family.</text>
</comment>
<dbReference type="KEGG" id="bsen:DP114_33055"/>
<dbReference type="PANTHER" id="PTHR35983:SF1">
    <property type="entry name" value="UPF0166 PROTEIN TM_0021"/>
    <property type="match status" value="1"/>
</dbReference>
<dbReference type="Pfam" id="PF02641">
    <property type="entry name" value="DUF190"/>
    <property type="match status" value="1"/>
</dbReference>
<dbReference type="EMBL" id="CP030119">
    <property type="protein sequence ID" value="QDL12726.1"/>
    <property type="molecule type" value="Genomic_DNA"/>
</dbReference>
<dbReference type="Proteomes" id="UP000503129">
    <property type="component" value="Plasmid pBOCT1"/>
</dbReference>
<evidence type="ECO:0000313" key="2">
    <source>
        <dbReference type="EMBL" id="QDL12726.1"/>
    </source>
</evidence>
<sequence length="114" mass="12787">MTAWKQLTIYVSESDSWQHQPLHQALLGIARKQRIIGMTVMPAISGYGKHGIFRTMNELDPSTESCVLPLVMTVIDSEIAIAEFFSLVKDMLKDKFVTCQSIEVFSPLVTLQGQ</sequence>
<dbReference type="InterPro" id="IPR015867">
    <property type="entry name" value="N-reg_PII/ATP_PRibTrfase_C"/>
</dbReference>